<sequence length="286" mass="30650">MTVTAPRPHRVLADVVRRYEPYDEVAAPAPLRRREAPHGACTLILAWADPLEMTGPGGDSRHAAFLAGMHDGAVVTAFAGHQQGIQVDLTPLGVLRLLGRPTSALTNRIVPLDALDAPTLAALPDRLAHAPSWADRLALVDDALAGLVADSPARPDPEVTHAWTRLCRARGRVAVSTLADETGWSRRHLLTRFRDQVGLAPTTAGRVLRFREAARLLVPGAHGATEPSAARVADVAAACGFADHSHLVREFRDLAGVTPTRYVEEWRHGFPDVQDRAGAAVLPSPS</sequence>
<keyword evidence="2" id="KW-0238">DNA-binding</keyword>
<dbReference type="InterPro" id="IPR009057">
    <property type="entry name" value="Homeodomain-like_sf"/>
</dbReference>
<dbReference type="EMBL" id="JBBEGL010000002">
    <property type="protein sequence ID" value="MEJ2886778.1"/>
    <property type="molecule type" value="Genomic_DNA"/>
</dbReference>
<proteinExistence type="predicted"/>
<dbReference type="InterPro" id="IPR050204">
    <property type="entry name" value="AraC_XylS_family_regulators"/>
</dbReference>
<dbReference type="Gene3D" id="1.10.10.60">
    <property type="entry name" value="Homeodomain-like"/>
    <property type="match status" value="1"/>
</dbReference>
<dbReference type="InterPro" id="IPR018060">
    <property type="entry name" value="HTH_AraC"/>
</dbReference>
<protein>
    <submittedName>
        <fullName evidence="5">AraC family transcriptional regulator</fullName>
    </submittedName>
</protein>
<feature type="domain" description="HTH araC/xylS-type" evidence="4">
    <location>
        <begin position="169"/>
        <end position="265"/>
    </location>
</feature>
<evidence type="ECO:0000259" key="4">
    <source>
        <dbReference type="PROSITE" id="PS01124"/>
    </source>
</evidence>
<reference evidence="5 6" key="1">
    <citation type="submission" date="2024-03" db="EMBL/GenBank/DDBJ databases">
        <title>Actinomycetospora sp. OC33-EN06, a novel actinomycete isolated from wild orchid (Aerides multiflora).</title>
        <authorList>
            <person name="Suriyachadkun C."/>
        </authorList>
    </citation>
    <scope>NUCLEOTIDE SEQUENCE [LARGE SCALE GENOMIC DNA]</scope>
    <source>
        <strain evidence="5 6">OC33-EN06</strain>
    </source>
</reference>
<dbReference type="Proteomes" id="UP001370100">
    <property type="component" value="Unassembled WGS sequence"/>
</dbReference>
<dbReference type="Pfam" id="PF20240">
    <property type="entry name" value="DUF6597"/>
    <property type="match status" value="1"/>
</dbReference>
<dbReference type="SMART" id="SM00342">
    <property type="entry name" value="HTH_ARAC"/>
    <property type="match status" value="1"/>
</dbReference>
<dbReference type="PANTHER" id="PTHR46796:SF15">
    <property type="entry name" value="BLL1074 PROTEIN"/>
    <property type="match status" value="1"/>
</dbReference>
<evidence type="ECO:0000313" key="5">
    <source>
        <dbReference type="EMBL" id="MEJ2886778.1"/>
    </source>
</evidence>
<dbReference type="Pfam" id="PF12833">
    <property type="entry name" value="HTH_18"/>
    <property type="match status" value="1"/>
</dbReference>
<keyword evidence="1" id="KW-0805">Transcription regulation</keyword>
<gene>
    <name evidence="5" type="ORF">WCD41_09985</name>
</gene>
<name>A0ABU8N515_9PSEU</name>
<evidence type="ECO:0000313" key="6">
    <source>
        <dbReference type="Proteomes" id="UP001370100"/>
    </source>
</evidence>
<organism evidence="5 6">
    <name type="scientific">Actinomycetospora aeridis</name>
    <dbReference type="NCBI Taxonomy" id="3129231"/>
    <lineage>
        <taxon>Bacteria</taxon>
        <taxon>Bacillati</taxon>
        <taxon>Actinomycetota</taxon>
        <taxon>Actinomycetes</taxon>
        <taxon>Pseudonocardiales</taxon>
        <taxon>Pseudonocardiaceae</taxon>
        <taxon>Actinomycetospora</taxon>
    </lineage>
</organism>
<evidence type="ECO:0000256" key="1">
    <source>
        <dbReference type="ARBA" id="ARBA00023015"/>
    </source>
</evidence>
<keyword evidence="6" id="KW-1185">Reference proteome</keyword>
<dbReference type="RefSeq" id="WP_337713239.1">
    <property type="nucleotide sequence ID" value="NZ_JBBEGL010000002.1"/>
</dbReference>
<accession>A0ABU8N515</accession>
<dbReference type="InterPro" id="IPR046532">
    <property type="entry name" value="DUF6597"/>
</dbReference>
<dbReference type="SUPFAM" id="SSF46689">
    <property type="entry name" value="Homeodomain-like"/>
    <property type="match status" value="1"/>
</dbReference>
<keyword evidence="3" id="KW-0804">Transcription</keyword>
<dbReference type="PANTHER" id="PTHR46796">
    <property type="entry name" value="HTH-TYPE TRANSCRIPTIONAL ACTIVATOR RHAS-RELATED"/>
    <property type="match status" value="1"/>
</dbReference>
<evidence type="ECO:0000256" key="3">
    <source>
        <dbReference type="ARBA" id="ARBA00023163"/>
    </source>
</evidence>
<dbReference type="PROSITE" id="PS01124">
    <property type="entry name" value="HTH_ARAC_FAMILY_2"/>
    <property type="match status" value="1"/>
</dbReference>
<evidence type="ECO:0000256" key="2">
    <source>
        <dbReference type="ARBA" id="ARBA00023125"/>
    </source>
</evidence>
<comment type="caution">
    <text evidence="5">The sequence shown here is derived from an EMBL/GenBank/DDBJ whole genome shotgun (WGS) entry which is preliminary data.</text>
</comment>